<keyword evidence="3" id="KW-1185">Reference proteome</keyword>
<dbReference type="AlphaFoldDB" id="A0A5Q4ZS00"/>
<feature type="compositionally biased region" description="Basic and acidic residues" evidence="1">
    <location>
        <begin position="16"/>
        <end position="25"/>
    </location>
</feature>
<feature type="region of interest" description="Disordered" evidence="1">
    <location>
        <begin position="16"/>
        <end position="59"/>
    </location>
</feature>
<evidence type="ECO:0000313" key="2">
    <source>
        <dbReference type="EMBL" id="VVD31710.1"/>
    </source>
</evidence>
<name>A0A5Q4ZS00_9BURK</name>
<evidence type="ECO:0000313" key="3">
    <source>
        <dbReference type="Proteomes" id="UP000325811"/>
    </source>
</evidence>
<dbReference type="KEGG" id="pdio:PDMSB3_0407.1"/>
<organism evidence="2 3">
    <name type="scientific">Paraburkholderia dioscoreae</name>
    <dbReference type="NCBI Taxonomy" id="2604047"/>
    <lineage>
        <taxon>Bacteria</taxon>
        <taxon>Pseudomonadati</taxon>
        <taxon>Pseudomonadota</taxon>
        <taxon>Betaproteobacteria</taxon>
        <taxon>Burkholderiales</taxon>
        <taxon>Burkholderiaceae</taxon>
        <taxon>Paraburkholderia</taxon>
    </lineage>
</organism>
<reference evidence="2 3" key="1">
    <citation type="submission" date="2019-08" db="EMBL/GenBank/DDBJ databases">
        <authorList>
            <person name="Herpell B J."/>
        </authorList>
    </citation>
    <scope>NUCLEOTIDE SEQUENCE [LARGE SCALE GENOMIC DNA]</scope>
    <source>
        <strain evidence="3">Msb3</strain>
    </source>
</reference>
<evidence type="ECO:0000256" key="1">
    <source>
        <dbReference type="SAM" id="MobiDB-lite"/>
    </source>
</evidence>
<dbReference type="Proteomes" id="UP000325811">
    <property type="component" value="Chromosome II"/>
</dbReference>
<accession>A0A5Q4ZS00</accession>
<dbReference type="EMBL" id="LR699554">
    <property type="protein sequence ID" value="VVD31710.1"/>
    <property type="molecule type" value="Genomic_DNA"/>
</dbReference>
<sequence length="73" mass="7823">MPHRLAISYRRGIEVINDGHPRPDTSRQGAHGAQHGDLPADHGVSCRLGMNDNPASGGTITNQRILEINVVSS</sequence>
<gene>
    <name evidence="2" type="ORF">PDMSB3_0407</name>
</gene>
<proteinExistence type="predicted"/>
<protein>
    <submittedName>
        <fullName evidence="2">Uncharacterized protein</fullName>
    </submittedName>
</protein>